<evidence type="ECO:0008006" key="3">
    <source>
        <dbReference type="Google" id="ProtNLM"/>
    </source>
</evidence>
<comment type="caution">
    <text evidence="1">The sequence shown here is derived from an EMBL/GenBank/DDBJ whole genome shotgun (WGS) entry which is preliminary data.</text>
</comment>
<evidence type="ECO:0000313" key="2">
    <source>
        <dbReference type="Proteomes" id="UP001596113"/>
    </source>
</evidence>
<name>A0ABW0HPG0_9BACL</name>
<proteinExistence type="predicted"/>
<dbReference type="CDD" id="cd24023">
    <property type="entry name" value="ASKHA_NBD_ParM_Alp7A-like"/>
    <property type="match status" value="1"/>
</dbReference>
<organism evidence="1 2">
    <name type="scientific">Cohnella soli</name>
    <dbReference type="NCBI Taxonomy" id="425005"/>
    <lineage>
        <taxon>Bacteria</taxon>
        <taxon>Bacillati</taxon>
        <taxon>Bacillota</taxon>
        <taxon>Bacilli</taxon>
        <taxon>Bacillales</taxon>
        <taxon>Paenibacillaceae</taxon>
        <taxon>Cohnella</taxon>
    </lineage>
</organism>
<dbReference type="Gene3D" id="3.30.420.40">
    <property type="match status" value="2"/>
</dbReference>
<reference evidence="2" key="1">
    <citation type="journal article" date="2019" name="Int. J. Syst. Evol. Microbiol.">
        <title>The Global Catalogue of Microorganisms (GCM) 10K type strain sequencing project: providing services to taxonomists for standard genome sequencing and annotation.</title>
        <authorList>
            <consortium name="The Broad Institute Genomics Platform"/>
            <consortium name="The Broad Institute Genome Sequencing Center for Infectious Disease"/>
            <person name="Wu L."/>
            <person name="Ma J."/>
        </authorList>
    </citation>
    <scope>NUCLEOTIDE SEQUENCE [LARGE SCALE GENOMIC DNA]</scope>
    <source>
        <strain evidence="2">CGMCC 1.18575</strain>
    </source>
</reference>
<gene>
    <name evidence="1" type="ORF">ACFPOF_06800</name>
</gene>
<keyword evidence="2" id="KW-1185">Reference proteome</keyword>
<accession>A0ABW0HPG0</accession>
<protein>
    <recommendedName>
        <fullName evidence="3">ParM/StbA family protein</fullName>
    </recommendedName>
</protein>
<dbReference type="EMBL" id="JBHSMI010000012">
    <property type="protein sequence ID" value="MFC5402443.1"/>
    <property type="molecule type" value="Genomic_DNA"/>
</dbReference>
<dbReference type="RefSeq" id="WP_378130897.1">
    <property type="nucleotide sequence ID" value="NZ_JBHSMI010000012.1"/>
</dbReference>
<evidence type="ECO:0000313" key="1">
    <source>
        <dbReference type="EMBL" id="MFC5402443.1"/>
    </source>
</evidence>
<dbReference type="Proteomes" id="UP001596113">
    <property type="component" value="Unassembled WGS sequence"/>
</dbReference>
<sequence length="436" mass="48503">MKLHFTDAGLDFGNSELDAIIEGKLIRQPNVFAVAGQNPWADDDLDVKKNLKNIYDNIAVSIISGAVRTNLYVVGRYALKTFGENVTSLYVKGNRSKADQDVPYVNTLAIMAARAVEKAIELDPDVQDIDLTIDMSAALPVKQHTPANIEIMKKKFMDGTHTVSFHLGLTKKIDVKISFEYVHLLQEGTPPVFALQMDSEGNWRTGSYMPEDENTKRDLFSEFAKEYNLPEETDGSYLDGKNILHLDLGDGTADSPFTKGDAVDNDFCDGVNHGVGHAISDSINDLLSLAPHAFNSVSRQQYSDILRSEFSDRPHKFLSEAKQAFRPHCENQANQIIKHITDQILKIGANEIDILTVYGGGSILMKEQLYPKLKELADKSRIQLFYVPAQYAVTLNAEGLDYFVRSDIYKALKARAVGIPSTPQKSKKEIASAQQR</sequence>